<proteinExistence type="predicted"/>
<keyword evidence="2" id="KW-1185">Reference proteome</keyword>
<evidence type="ECO:0000313" key="1">
    <source>
        <dbReference type="EMBL" id="KAJ1938917.1"/>
    </source>
</evidence>
<sequence>MSMVTDEKSFYDISRRVLGILLLAGAMPQLSYPSIVVNPEVEADAIEHEGVPFPMASVHGLPRSQLRKLVDEFNSKQPSRKKWVFLSLINTSQKSVISGEVSVIVQFVRSLRHISARQNEDQSRIPFPHRKPYVLVSYISMTAPYHCELLVDATIKQYAYAVEKGWVLNSSDMCFPVRAGDDAHDIRTEANLTKYLFESICVIPVNWPVAVTGTGSSHIIDFGPGGETGFGSLTFRNVKGRGVPVICAGSLTARTESPLGTKADLFREHLDDVIVAADWEHDYKPQLVRTSHDGAIHIDTRF</sequence>
<evidence type="ECO:0000313" key="2">
    <source>
        <dbReference type="Proteomes" id="UP001150603"/>
    </source>
</evidence>
<name>A0ACC1J5Y8_9FUNG</name>
<dbReference type="Proteomes" id="UP001150603">
    <property type="component" value="Unassembled WGS sequence"/>
</dbReference>
<accession>A0ACC1J5Y8</accession>
<gene>
    <name evidence="1" type="primary">fas2_14</name>
    <name evidence="1" type="ORF">FBU59_004292</name>
</gene>
<organism evidence="1 2">
    <name type="scientific">Linderina macrospora</name>
    <dbReference type="NCBI Taxonomy" id="4868"/>
    <lineage>
        <taxon>Eukaryota</taxon>
        <taxon>Fungi</taxon>
        <taxon>Fungi incertae sedis</taxon>
        <taxon>Zoopagomycota</taxon>
        <taxon>Kickxellomycotina</taxon>
        <taxon>Kickxellomycetes</taxon>
        <taxon>Kickxellales</taxon>
        <taxon>Kickxellaceae</taxon>
        <taxon>Linderina</taxon>
    </lineage>
</organism>
<reference evidence="1" key="1">
    <citation type="submission" date="2022-07" db="EMBL/GenBank/DDBJ databases">
        <title>Phylogenomic reconstructions and comparative analyses of Kickxellomycotina fungi.</title>
        <authorList>
            <person name="Reynolds N.K."/>
            <person name="Stajich J.E."/>
            <person name="Barry K."/>
            <person name="Grigoriev I.V."/>
            <person name="Crous P."/>
            <person name="Smith M.E."/>
        </authorList>
    </citation>
    <scope>NUCLEOTIDE SEQUENCE</scope>
    <source>
        <strain evidence="1">NRRL 5244</strain>
    </source>
</reference>
<dbReference type="EC" id="2.3.1.86" evidence="1"/>
<feature type="non-terminal residue" evidence="1">
    <location>
        <position position="302"/>
    </location>
</feature>
<keyword evidence="1" id="KW-0012">Acyltransferase</keyword>
<keyword evidence="1" id="KW-0808">Transferase</keyword>
<protein>
    <submittedName>
        <fullName evidence="1">Fatty acid synthase alpha subunit Lsd1</fullName>
        <ecNumber evidence="1">2.3.1.86</ecNumber>
    </submittedName>
</protein>
<dbReference type="EMBL" id="JANBPW010003012">
    <property type="protein sequence ID" value="KAJ1938917.1"/>
    <property type="molecule type" value="Genomic_DNA"/>
</dbReference>
<comment type="caution">
    <text evidence="1">The sequence shown here is derived from an EMBL/GenBank/DDBJ whole genome shotgun (WGS) entry which is preliminary data.</text>
</comment>